<dbReference type="RefSeq" id="XP_007322435.1">
    <property type="nucleotide sequence ID" value="XM_007322373.1"/>
</dbReference>
<proteinExistence type="predicted"/>
<name>F8P7R1_SERL9</name>
<evidence type="ECO:0000313" key="2">
    <source>
        <dbReference type="EMBL" id="EGO20469.1"/>
    </source>
</evidence>
<protein>
    <submittedName>
        <fullName evidence="2">Uncharacterized protein</fullName>
    </submittedName>
</protein>
<accession>F8P7R1</accession>
<dbReference type="Proteomes" id="UP000008064">
    <property type="component" value="Unassembled WGS sequence"/>
</dbReference>
<dbReference type="HOGENOM" id="CLU_1705324_0_0_1"/>
<feature type="region of interest" description="Disordered" evidence="1">
    <location>
        <begin position="114"/>
        <end position="178"/>
    </location>
</feature>
<feature type="compositionally biased region" description="Polar residues" evidence="1">
    <location>
        <begin position="118"/>
        <end position="133"/>
    </location>
</feature>
<evidence type="ECO:0000256" key="1">
    <source>
        <dbReference type="SAM" id="MobiDB-lite"/>
    </source>
</evidence>
<gene>
    <name evidence="2" type="ORF">SERLADRAFT_410845</name>
</gene>
<dbReference type="AlphaFoldDB" id="F8P7R1"/>
<dbReference type="GeneID" id="18812903"/>
<feature type="compositionally biased region" description="Basic and acidic residues" evidence="1">
    <location>
        <begin position="166"/>
        <end position="178"/>
    </location>
</feature>
<reference evidence="2" key="1">
    <citation type="submission" date="2011-04" db="EMBL/GenBank/DDBJ databases">
        <title>Evolution of plant cell wall degrading machinery underlies the functional diversity of forest fungi.</title>
        <authorList>
            <consortium name="US DOE Joint Genome Institute (JGI-PGF)"/>
            <person name="Eastwood D.C."/>
            <person name="Floudas D."/>
            <person name="Binder M."/>
            <person name="Majcherczyk A."/>
            <person name="Schneider P."/>
            <person name="Aerts A."/>
            <person name="Asiegbu F.O."/>
            <person name="Baker S.E."/>
            <person name="Barry K."/>
            <person name="Bendiksby M."/>
            <person name="Blumentritt M."/>
            <person name="Coutinho P.M."/>
            <person name="Cullen D."/>
            <person name="Cullen D."/>
            <person name="Gathman A."/>
            <person name="Goodell B."/>
            <person name="Henrissat B."/>
            <person name="Ihrmark K."/>
            <person name="Kauserud H."/>
            <person name="Kohler A."/>
            <person name="LaButti K."/>
            <person name="Lapidus A."/>
            <person name="Lavin J.L."/>
            <person name="Lee Y.-H."/>
            <person name="Lindquist E."/>
            <person name="Lilly W."/>
            <person name="Lucas S."/>
            <person name="Morin E."/>
            <person name="Murat C."/>
            <person name="Oguiza J.A."/>
            <person name="Park J."/>
            <person name="Pisabarro A.G."/>
            <person name="Riley R."/>
            <person name="Rosling A."/>
            <person name="Salamov A."/>
            <person name="Schmidt O."/>
            <person name="Schmutz J."/>
            <person name="Skrede I."/>
            <person name="Stenlid J."/>
            <person name="Wiebenga A."/>
            <person name="Xie X."/>
            <person name="Kues U."/>
            <person name="Hibbett D.S."/>
            <person name="Hoffmeister D."/>
            <person name="Hogberg N."/>
            <person name="Martin F."/>
            <person name="Grigoriev I.V."/>
            <person name="Watkinson S.C."/>
        </authorList>
    </citation>
    <scope>NUCLEOTIDE SEQUENCE</scope>
    <source>
        <strain evidence="2">S7.9</strain>
    </source>
</reference>
<dbReference type="OrthoDB" id="3267748at2759"/>
<dbReference type="KEGG" id="sla:SERLADRAFT_410845"/>
<sequence length="178" mass="20704">MLKKGNKVYEFYVQEVADNLFEWDLQRLEQREKLWKCYQNSKSVQEYVYELTKLWNMIGDVDERQKVIQLWTGLNGDLQKGLWTKELHPGMLFLAEVQGTAELLEIANAKVKKEKGHGTQNWGNTSGQMSQKNNSKDRNSAHQPTWSKEVGPLNRKNTKLSQTTGAKKDYQKKLTPEE</sequence>
<organism>
    <name type="scientific">Serpula lacrymans var. lacrymans (strain S7.9)</name>
    <name type="common">Dry rot fungus</name>
    <dbReference type="NCBI Taxonomy" id="578457"/>
    <lineage>
        <taxon>Eukaryota</taxon>
        <taxon>Fungi</taxon>
        <taxon>Dikarya</taxon>
        <taxon>Basidiomycota</taxon>
        <taxon>Agaricomycotina</taxon>
        <taxon>Agaricomycetes</taxon>
        <taxon>Agaricomycetidae</taxon>
        <taxon>Boletales</taxon>
        <taxon>Coniophorineae</taxon>
        <taxon>Serpulaceae</taxon>
        <taxon>Serpula</taxon>
    </lineage>
</organism>
<dbReference type="EMBL" id="GL945440">
    <property type="protein sequence ID" value="EGO20469.1"/>
    <property type="molecule type" value="Genomic_DNA"/>
</dbReference>